<evidence type="ECO:0000256" key="1">
    <source>
        <dbReference type="SAM" id="MobiDB-lite"/>
    </source>
</evidence>
<protein>
    <submittedName>
        <fullName evidence="3">Methyltransferase type 12</fullName>
    </submittedName>
</protein>
<proteinExistence type="predicted"/>
<keyword evidence="4" id="KW-1185">Reference proteome</keyword>
<dbReference type="Gene3D" id="3.40.50.150">
    <property type="entry name" value="Vaccinia Virus protein VP39"/>
    <property type="match status" value="1"/>
</dbReference>
<dbReference type="EMBL" id="JH651384">
    <property type="protein sequence ID" value="EIJ33531.1"/>
    <property type="molecule type" value="Genomic_DNA"/>
</dbReference>
<evidence type="ECO:0000313" key="3">
    <source>
        <dbReference type="EMBL" id="EIJ33531.1"/>
    </source>
</evidence>
<dbReference type="AlphaFoldDB" id="A0A656H9H6"/>
<dbReference type="Proteomes" id="UP000005317">
    <property type="component" value="Unassembled WGS sequence"/>
</dbReference>
<dbReference type="SUPFAM" id="SSF53335">
    <property type="entry name" value="S-adenosyl-L-methionine-dependent methyltransferases"/>
    <property type="match status" value="1"/>
</dbReference>
<dbReference type="PANTHER" id="PTHR43861">
    <property type="entry name" value="TRANS-ACONITATE 2-METHYLTRANSFERASE-RELATED"/>
    <property type="match status" value="1"/>
</dbReference>
<dbReference type="InterPro" id="IPR029063">
    <property type="entry name" value="SAM-dependent_MTases_sf"/>
</dbReference>
<dbReference type="GO" id="GO:0008168">
    <property type="term" value="F:methyltransferase activity"/>
    <property type="evidence" value="ECO:0007669"/>
    <property type="project" value="UniProtKB-KW"/>
</dbReference>
<dbReference type="Pfam" id="PF08242">
    <property type="entry name" value="Methyltransf_12"/>
    <property type="match status" value="1"/>
</dbReference>
<accession>A0A656H9H6</accession>
<reference evidence="4" key="1">
    <citation type="journal article" date="2011" name="Stand. Genomic Sci.">
        <title>Genome sequence of the filamentous, gliding Thiothrix nivea neotype strain (JP2(T)).</title>
        <authorList>
            <person name="Lapidus A."/>
            <person name="Nolan M."/>
            <person name="Lucas S."/>
            <person name="Glavina Del Rio T."/>
            <person name="Tice H."/>
            <person name="Cheng J.F."/>
            <person name="Tapia R."/>
            <person name="Han C."/>
            <person name="Goodwin L."/>
            <person name="Pitluck S."/>
            <person name="Liolios K."/>
            <person name="Pagani I."/>
            <person name="Ivanova N."/>
            <person name="Huntemann M."/>
            <person name="Mavromatis K."/>
            <person name="Mikhailova N."/>
            <person name="Pati A."/>
            <person name="Chen A."/>
            <person name="Palaniappan K."/>
            <person name="Land M."/>
            <person name="Brambilla E.M."/>
            <person name="Rohde M."/>
            <person name="Abt B."/>
            <person name="Verbarg S."/>
            <person name="Goker M."/>
            <person name="Bristow J."/>
            <person name="Eisen J.A."/>
            <person name="Markowitz V."/>
            <person name="Hugenholtz P."/>
            <person name="Kyrpides N.C."/>
            <person name="Klenk H.P."/>
            <person name="Woyke T."/>
        </authorList>
    </citation>
    <scope>NUCLEOTIDE SEQUENCE [LARGE SCALE GENOMIC DNA]</scope>
    <source>
        <strain evidence="4">ATCC 35100 / DSM 5205 / JP2</strain>
    </source>
</reference>
<name>A0A656H9H6_THINJ</name>
<feature type="compositionally biased region" description="Basic and acidic residues" evidence="1">
    <location>
        <begin position="229"/>
        <end position="244"/>
    </location>
</feature>
<dbReference type="GO" id="GO:0032259">
    <property type="term" value="P:methylation"/>
    <property type="evidence" value="ECO:0007669"/>
    <property type="project" value="UniProtKB-KW"/>
</dbReference>
<evidence type="ECO:0000259" key="2">
    <source>
        <dbReference type="Pfam" id="PF08242"/>
    </source>
</evidence>
<feature type="domain" description="Methyltransferase type 12" evidence="2">
    <location>
        <begin position="56"/>
        <end position="157"/>
    </location>
</feature>
<evidence type="ECO:0000313" key="4">
    <source>
        <dbReference type="Proteomes" id="UP000005317"/>
    </source>
</evidence>
<sequence>MASTSTARPTEMDAAQKMDQQYRYQRYVYDLSRKYYLLGRDTILTEMPIKPGDTVLEIGCGTARNLLRLAYRHPYAGLYGVDASAVMLETARDKVNSTLYADRITLKQGLAGQIRPADFGLDKPFDHILFSYVLSMIPGWKTALEKTLGILKPGGCLHIVDFSDQQTMPGWFRKLLLQWLEWFHVHPDPEVPAFLENLAAREHDQLRMRQLPGRYALLAHYQKQGGTPNDHEPEFPQVPHHLDF</sequence>
<dbReference type="CDD" id="cd02440">
    <property type="entry name" value="AdoMet_MTases"/>
    <property type="match status" value="1"/>
</dbReference>
<feature type="region of interest" description="Disordered" evidence="1">
    <location>
        <begin position="223"/>
        <end position="244"/>
    </location>
</feature>
<organism evidence="3 4">
    <name type="scientific">Thiothrix nivea (strain ATCC 35100 / DSM 5205 / JP2)</name>
    <dbReference type="NCBI Taxonomy" id="870187"/>
    <lineage>
        <taxon>Bacteria</taxon>
        <taxon>Pseudomonadati</taxon>
        <taxon>Pseudomonadota</taxon>
        <taxon>Gammaproteobacteria</taxon>
        <taxon>Thiotrichales</taxon>
        <taxon>Thiotrichaceae</taxon>
        <taxon>Thiothrix</taxon>
    </lineage>
</organism>
<dbReference type="InterPro" id="IPR013217">
    <property type="entry name" value="Methyltransf_12"/>
</dbReference>
<gene>
    <name evidence="3" type="ORF">Thini_0906</name>
</gene>
<keyword evidence="3" id="KW-0808">Transferase</keyword>
<keyword evidence="3" id="KW-0489">Methyltransferase</keyword>